<keyword evidence="2" id="KW-0732">Signal</keyword>
<feature type="region of interest" description="Disordered" evidence="1">
    <location>
        <begin position="215"/>
        <end position="236"/>
    </location>
</feature>
<reference evidence="3 4" key="1">
    <citation type="submission" date="2024-10" db="EMBL/GenBank/DDBJ databases">
        <title>Updated reference genomes for cyclostephanoid diatoms.</title>
        <authorList>
            <person name="Roberts W.R."/>
            <person name="Alverson A.J."/>
        </authorList>
    </citation>
    <scope>NUCLEOTIDE SEQUENCE [LARGE SCALE GENOMIC DNA]</scope>
    <source>
        <strain evidence="3 4">AJA010-31</strain>
    </source>
</reference>
<organism evidence="3 4">
    <name type="scientific">Cyclotella atomus</name>
    <dbReference type="NCBI Taxonomy" id="382360"/>
    <lineage>
        <taxon>Eukaryota</taxon>
        <taxon>Sar</taxon>
        <taxon>Stramenopiles</taxon>
        <taxon>Ochrophyta</taxon>
        <taxon>Bacillariophyta</taxon>
        <taxon>Coscinodiscophyceae</taxon>
        <taxon>Thalassiosirophycidae</taxon>
        <taxon>Stephanodiscales</taxon>
        <taxon>Stephanodiscaceae</taxon>
        <taxon>Cyclotella</taxon>
    </lineage>
</organism>
<name>A0ABD3PQN9_9STRA</name>
<keyword evidence="4" id="KW-1185">Reference proteome</keyword>
<evidence type="ECO:0000313" key="4">
    <source>
        <dbReference type="Proteomes" id="UP001530400"/>
    </source>
</evidence>
<proteinExistence type="predicted"/>
<dbReference type="AlphaFoldDB" id="A0ABD3PQN9"/>
<feature type="compositionally biased region" description="Low complexity" evidence="1">
    <location>
        <begin position="216"/>
        <end position="228"/>
    </location>
</feature>
<dbReference type="Proteomes" id="UP001530400">
    <property type="component" value="Unassembled WGS sequence"/>
</dbReference>
<comment type="caution">
    <text evidence="3">The sequence shown here is derived from an EMBL/GenBank/DDBJ whole genome shotgun (WGS) entry which is preliminary data.</text>
</comment>
<evidence type="ECO:0000313" key="3">
    <source>
        <dbReference type="EMBL" id="KAL3790435.1"/>
    </source>
</evidence>
<accession>A0ABD3PQN9</accession>
<sequence length="257" mass="26522">MKLPPSSLLASIAVSSLSLLSASDVPHDGANSNALMIDTGILIEASPVDDPAAPFLSSRSLQSTCPDTCSSDLCSCVAQYGYAEPCSQQLHDVCTGVTGSISDCVVPEYVFYYTNVYCPFAACRVSGDSYESCQCASYVNFCGIYQNKEGYADDPKTLKYCSIATCCAAEDTDEGRGGCLESSFKNDAVASIAGLVGGTEDTTTAADTAIELAQSTAEETTTDAVEAEAPPPSGANGLKSSILSMAVGALAWSSVMS</sequence>
<protein>
    <submittedName>
        <fullName evidence="3">Uncharacterized protein</fullName>
    </submittedName>
</protein>
<gene>
    <name evidence="3" type="ORF">ACHAWO_007125</name>
</gene>
<feature type="signal peptide" evidence="2">
    <location>
        <begin position="1"/>
        <end position="22"/>
    </location>
</feature>
<evidence type="ECO:0000256" key="2">
    <source>
        <dbReference type="SAM" id="SignalP"/>
    </source>
</evidence>
<dbReference type="EMBL" id="JALLPJ020000501">
    <property type="protein sequence ID" value="KAL3790435.1"/>
    <property type="molecule type" value="Genomic_DNA"/>
</dbReference>
<evidence type="ECO:0000256" key="1">
    <source>
        <dbReference type="SAM" id="MobiDB-lite"/>
    </source>
</evidence>
<feature type="chain" id="PRO_5044836977" evidence="2">
    <location>
        <begin position="23"/>
        <end position="257"/>
    </location>
</feature>